<feature type="compositionally biased region" description="Low complexity" evidence="1">
    <location>
        <begin position="215"/>
        <end position="225"/>
    </location>
</feature>
<dbReference type="PANTHER" id="PTHR46289:SF19">
    <property type="entry name" value="ZINC FINGER MYM-TYPE CONTAINING 1"/>
    <property type="match status" value="1"/>
</dbReference>
<gene>
    <name evidence="4" type="ORF">MEUPH1_LOCUS14918</name>
</gene>
<keyword evidence="2" id="KW-0732">Signal</keyword>
<dbReference type="AlphaFoldDB" id="A0AAV0WV87"/>
<keyword evidence="5" id="KW-1185">Reference proteome</keyword>
<name>A0AAV0WV87_9HEMI</name>
<feature type="chain" id="PRO_5043908936" description="HAT C-terminal dimerisation domain-containing protein" evidence="2">
    <location>
        <begin position="17"/>
        <end position="336"/>
    </location>
</feature>
<dbReference type="Pfam" id="PF05699">
    <property type="entry name" value="Dimer_Tnp_hAT"/>
    <property type="match status" value="1"/>
</dbReference>
<feature type="signal peptide" evidence="2">
    <location>
        <begin position="1"/>
        <end position="16"/>
    </location>
</feature>
<accession>A0AAV0WV87</accession>
<dbReference type="InterPro" id="IPR052958">
    <property type="entry name" value="IFN-induced_PKR_regulator"/>
</dbReference>
<dbReference type="Proteomes" id="UP001160148">
    <property type="component" value="Unassembled WGS sequence"/>
</dbReference>
<feature type="region of interest" description="Disordered" evidence="1">
    <location>
        <begin position="208"/>
        <end position="227"/>
    </location>
</feature>
<sequence>MIQWFLLTAFLYKTIFNIITPLSKLLQTKDIDMIGVVTEVQKKISELKNSRSNFKFQNIVNEVENFKKSSTLSYENFKPLAQKRTKRIPQLPGELASDEIIENPLDNFKINTFFVAYDTSITQIESRFTEQTSGIFKDISLFSRRRIEEISKDLQTFPKDAFSVFADVYKKYINVEDLRREYLHFCKCYFGFEKIKYIPTKLHNSNNDEIHEDTSSSLDSDNSNLETEHPFNELPNNGCSLSIVLNVLRISGLDTTFPTLNVALKIALTLPVASTTPERTFSKLTIIKNKLRSTMCQERLDNLMILSCEADIPINKNNIIDEFAKSSVHLEKALLY</sequence>
<comment type="caution">
    <text evidence="4">The sequence shown here is derived from an EMBL/GenBank/DDBJ whole genome shotgun (WGS) entry which is preliminary data.</text>
</comment>
<feature type="domain" description="HAT C-terminal dimerisation" evidence="3">
    <location>
        <begin position="255"/>
        <end position="310"/>
    </location>
</feature>
<protein>
    <recommendedName>
        <fullName evidence="3">HAT C-terminal dimerisation domain-containing protein</fullName>
    </recommendedName>
</protein>
<dbReference type="PANTHER" id="PTHR46289">
    <property type="entry name" value="52 KDA REPRESSOR OF THE INHIBITOR OF THE PROTEIN KINASE-LIKE PROTEIN-RELATED"/>
    <property type="match status" value="1"/>
</dbReference>
<evidence type="ECO:0000313" key="4">
    <source>
        <dbReference type="EMBL" id="CAI6359514.1"/>
    </source>
</evidence>
<evidence type="ECO:0000256" key="1">
    <source>
        <dbReference type="SAM" id="MobiDB-lite"/>
    </source>
</evidence>
<dbReference type="EMBL" id="CARXXK010000002">
    <property type="protein sequence ID" value="CAI6359514.1"/>
    <property type="molecule type" value="Genomic_DNA"/>
</dbReference>
<reference evidence="4 5" key="1">
    <citation type="submission" date="2023-01" db="EMBL/GenBank/DDBJ databases">
        <authorList>
            <person name="Whitehead M."/>
        </authorList>
    </citation>
    <scope>NUCLEOTIDE SEQUENCE [LARGE SCALE GENOMIC DNA]</scope>
</reference>
<evidence type="ECO:0000256" key="2">
    <source>
        <dbReference type="SAM" id="SignalP"/>
    </source>
</evidence>
<proteinExistence type="predicted"/>
<dbReference type="InterPro" id="IPR008906">
    <property type="entry name" value="HATC_C_dom"/>
</dbReference>
<evidence type="ECO:0000313" key="5">
    <source>
        <dbReference type="Proteomes" id="UP001160148"/>
    </source>
</evidence>
<dbReference type="GO" id="GO:0046983">
    <property type="term" value="F:protein dimerization activity"/>
    <property type="evidence" value="ECO:0007669"/>
    <property type="project" value="InterPro"/>
</dbReference>
<organism evidence="4 5">
    <name type="scientific">Macrosiphum euphorbiae</name>
    <name type="common">potato aphid</name>
    <dbReference type="NCBI Taxonomy" id="13131"/>
    <lineage>
        <taxon>Eukaryota</taxon>
        <taxon>Metazoa</taxon>
        <taxon>Ecdysozoa</taxon>
        <taxon>Arthropoda</taxon>
        <taxon>Hexapoda</taxon>
        <taxon>Insecta</taxon>
        <taxon>Pterygota</taxon>
        <taxon>Neoptera</taxon>
        <taxon>Paraneoptera</taxon>
        <taxon>Hemiptera</taxon>
        <taxon>Sternorrhyncha</taxon>
        <taxon>Aphidomorpha</taxon>
        <taxon>Aphidoidea</taxon>
        <taxon>Aphididae</taxon>
        <taxon>Macrosiphini</taxon>
        <taxon>Macrosiphum</taxon>
    </lineage>
</organism>
<evidence type="ECO:0000259" key="3">
    <source>
        <dbReference type="Pfam" id="PF05699"/>
    </source>
</evidence>